<dbReference type="Proteomes" id="UP000266723">
    <property type="component" value="Unassembled WGS sequence"/>
</dbReference>
<organism evidence="1 2">
    <name type="scientific">Brassica cretica</name>
    <name type="common">Mustard</name>
    <dbReference type="NCBI Taxonomy" id="69181"/>
    <lineage>
        <taxon>Eukaryota</taxon>
        <taxon>Viridiplantae</taxon>
        <taxon>Streptophyta</taxon>
        <taxon>Embryophyta</taxon>
        <taxon>Tracheophyta</taxon>
        <taxon>Spermatophyta</taxon>
        <taxon>Magnoliopsida</taxon>
        <taxon>eudicotyledons</taxon>
        <taxon>Gunneridae</taxon>
        <taxon>Pentapetalae</taxon>
        <taxon>rosids</taxon>
        <taxon>malvids</taxon>
        <taxon>Brassicales</taxon>
        <taxon>Brassicaceae</taxon>
        <taxon>Brassiceae</taxon>
        <taxon>Brassica</taxon>
    </lineage>
</organism>
<evidence type="ECO:0000313" key="1">
    <source>
        <dbReference type="EMBL" id="KAF3590952.1"/>
    </source>
</evidence>
<gene>
    <name evidence="1" type="ORF">DY000_02022383</name>
</gene>
<protein>
    <submittedName>
        <fullName evidence="1">Uncharacterized protein</fullName>
    </submittedName>
</protein>
<comment type="caution">
    <text evidence="1">The sequence shown here is derived from an EMBL/GenBank/DDBJ whole genome shotgun (WGS) entry which is preliminary data.</text>
</comment>
<evidence type="ECO:0000313" key="2">
    <source>
        <dbReference type="Proteomes" id="UP000266723"/>
    </source>
</evidence>
<name>A0ABQ7E1H8_BRACR</name>
<proteinExistence type="predicted"/>
<reference evidence="1 2" key="1">
    <citation type="journal article" date="2020" name="BMC Genomics">
        <title>Intraspecific diversification of the crop wild relative Brassica cretica Lam. using demographic model selection.</title>
        <authorList>
            <person name="Kioukis A."/>
            <person name="Michalopoulou V.A."/>
            <person name="Briers L."/>
            <person name="Pirintsos S."/>
            <person name="Studholme D.J."/>
            <person name="Pavlidis P."/>
            <person name="Sarris P.F."/>
        </authorList>
    </citation>
    <scope>NUCLEOTIDE SEQUENCE [LARGE SCALE GENOMIC DNA]</scope>
    <source>
        <strain evidence="2">cv. PFS-1207/04</strain>
    </source>
</reference>
<dbReference type="EMBL" id="QGKV02000299">
    <property type="protein sequence ID" value="KAF3590952.1"/>
    <property type="molecule type" value="Genomic_DNA"/>
</dbReference>
<sequence length="191" mass="20946">MTNDSNTPIDTTNVTTTPLNVAATDATVTTAGNITASTAAATTSTILPAGNAADETTRRSLFGAGLYQTGRERIPHAPAAAVRPARLGCGRGRGRGKQHPKRVTALPEKTEKEFLCLRLALEYQTKGMQCKRKTVLGQEPKASELQRYINYNYLWPFSWLVRSLHQGPKIDVPVTLLHLVIGKAPTFYWWP</sequence>
<accession>A0ABQ7E1H8</accession>
<keyword evidence="2" id="KW-1185">Reference proteome</keyword>